<protein>
    <submittedName>
        <fullName evidence="1">Uncharacterized protein</fullName>
    </submittedName>
</protein>
<gene>
    <name evidence="1" type="ORF">DBZ45_18860</name>
</gene>
<accession>A0A328HB19</accession>
<sequence>MTESAATGDDYFTENPHADVAAEAGDAAAGADSSATVEDIAGDVRDEIRLGHVEDEVSHVLEERLDEAGISMRPEDVDDLAEDIERDVSS</sequence>
<comment type="caution">
    <text evidence="1">The sequence shown here is derived from an EMBL/GenBank/DDBJ whole genome shotgun (WGS) entry which is preliminary data.</text>
</comment>
<dbReference type="AlphaFoldDB" id="A0A328HB19"/>
<evidence type="ECO:0000313" key="1">
    <source>
        <dbReference type="EMBL" id="RAM35689.1"/>
    </source>
</evidence>
<dbReference type="Proteomes" id="UP000249166">
    <property type="component" value="Unassembled WGS sequence"/>
</dbReference>
<evidence type="ECO:0000313" key="2">
    <source>
        <dbReference type="Proteomes" id="UP000249166"/>
    </source>
</evidence>
<organism evidence="1 2">
    <name type="scientific">Arthrobacter globiformis</name>
    <dbReference type="NCBI Taxonomy" id="1665"/>
    <lineage>
        <taxon>Bacteria</taxon>
        <taxon>Bacillati</taxon>
        <taxon>Actinomycetota</taxon>
        <taxon>Actinomycetes</taxon>
        <taxon>Micrococcales</taxon>
        <taxon>Micrococcaceae</taxon>
        <taxon>Arthrobacter</taxon>
    </lineage>
</organism>
<dbReference type="EMBL" id="QLNP01000099">
    <property type="protein sequence ID" value="RAM35689.1"/>
    <property type="molecule type" value="Genomic_DNA"/>
</dbReference>
<name>A0A328HB19_ARTGO</name>
<proteinExistence type="predicted"/>
<reference evidence="1 2" key="1">
    <citation type="submission" date="2018-04" db="EMBL/GenBank/DDBJ databases">
        <title>Bacteria isolated from cave deposits of Manipur.</title>
        <authorList>
            <person name="Sahoo D."/>
            <person name="Sarangthem I."/>
            <person name="Nandeibam J."/>
        </authorList>
    </citation>
    <scope>NUCLEOTIDE SEQUENCE [LARGE SCALE GENOMIC DNA]</scope>
    <source>
        <strain evidence="2">mrc11</strain>
    </source>
</reference>
<dbReference type="OrthoDB" id="5083613at2"/>
<dbReference type="RefSeq" id="WP_111905370.1">
    <property type="nucleotide sequence ID" value="NZ_QLNP01000099.1"/>
</dbReference>